<dbReference type="Pfam" id="PF01212">
    <property type="entry name" value="Beta_elim_lyase"/>
    <property type="match status" value="1"/>
</dbReference>
<dbReference type="PANTHER" id="PTHR48097">
    <property type="entry name" value="L-THREONINE ALDOLASE-RELATED"/>
    <property type="match status" value="1"/>
</dbReference>
<dbReference type="GO" id="GO:0005829">
    <property type="term" value="C:cytosol"/>
    <property type="evidence" value="ECO:0007669"/>
    <property type="project" value="TreeGrafter"/>
</dbReference>
<accession>A0A7S2LCQ2</accession>
<dbReference type="Gene3D" id="3.40.640.10">
    <property type="entry name" value="Type I PLP-dependent aspartate aminotransferase-like (Major domain)"/>
    <property type="match status" value="1"/>
</dbReference>
<evidence type="ECO:0000259" key="6">
    <source>
        <dbReference type="Pfam" id="PF01212"/>
    </source>
</evidence>
<evidence type="ECO:0000256" key="4">
    <source>
        <dbReference type="ARBA" id="ARBA00023239"/>
    </source>
</evidence>
<evidence type="ECO:0000313" key="7">
    <source>
        <dbReference type="EMBL" id="CAD9602560.1"/>
    </source>
</evidence>
<feature type="domain" description="Aromatic amino acid beta-eliminating lyase/threonine aldolase" evidence="6">
    <location>
        <begin position="33"/>
        <end position="320"/>
    </location>
</feature>
<sequence>MMTPMTAVWRKYRLVGSHVVGRAFSTNNRRIVDLRSDTVTQPTAAMLHAATQATTGDDVMGEDPTVTALEHHAAELFGKERALYVPTGTMANMCAILSHCHYNKSAEMIIGSKSHINLYEGGGYANLAGVSCKQIPEDENAIFSMDDIRDSYFSDNDDHYAKSTLICLENTQNMLGGVALPASYISSIGKMAQERDMKVHIDGARIMNAAVALNTSPSDLCEGADSISICLSKGLGAPMGSILVGETEFIRLARRARKRLGGGMRQVGVIASMGMHALTNNVDRMADDHSRAQRIASELKNAGFFLPRDGQVDTNIVFFALPDNSKLMKEELPAKMFEKYGVKIAGGYSKGGRMFRLVTHMDVDDEGVDATIEGIISLCIP</sequence>
<evidence type="ECO:0000256" key="5">
    <source>
        <dbReference type="PIRSR" id="PIRSR017617-1"/>
    </source>
</evidence>
<name>A0A7S2LCQ2_9STRA</name>
<dbReference type="GO" id="GO:0008732">
    <property type="term" value="F:L-allo-threonine aldolase activity"/>
    <property type="evidence" value="ECO:0007669"/>
    <property type="project" value="TreeGrafter"/>
</dbReference>
<reference evidence="7" key="1">
    <citation type="submission" date="2021-01" db="EMBL/GenBank/DDBJ databases">
        <authorList>
            <person name="Corre E."/>
            <person name="Pelletier E."/>
            <person name="Niang G."/>
            <person name="Scheremetjew M."/>
            <person name="Finn R."/>
            <person name="Kale V."/>
            <person name="Holt S."/>
            <person name="Cochrane G."/>
            <person name="Meng A."/>
            <person name="Brown T."/>
            <person name="Cohen L."/>
        </authorList>
    </citation>
    <scope>NUCLEOTIDE SEQUENCE</scope>
    <source>
        <strain evidence="7">SM1012Den-03</strain>
    </source>
</reference>
<dbReference type="InterPro" id="IPR015421">
    <property type="entry name" value="PyrdxlP-dep_Trfase_major"/>
</dbReference>
<evidence type="ECO:0000256" key="2">
    <source>
        <dbReference type="ARBA" id="ARBA00006966"/>
    </source>
</evidence>
<dbReference type="PIRSF" id="PIRSF017617">
    <property type="entry name" value="Thr_aldolase"/>
    <property type="match status" value="1"/>
</dbReference>
<dbReference type="SUPFAM" id="SSF53383">
    <property type="entry name" value="PLP-dependent transferases"/>
    <property type="match status" value="1"/>
</dbReference>
<comment type="cofactor">
    <cofactor evidence="1">
        <name>pyridoxal 5'-phosphate</name>
        <dbReference type="ChEBI" id="CHEBI:597326"/>
    </cofactor>
</comment>
<keyword evidence="4" id="KW-0456">Lyase</keyword>
<gene>
    <name evidence="7" type="ORF">SMAR0320_LOCUS10865</name>
</gene>
<dbReference type="InterPro" id="IPR015422">
    <property type="entry name" value="PyrdxlP-dep_Trfase_small"/>
</dbReference>
<dbReference type="Gene3D" id="3.90.1150.10">
    <property type="entry name" value="Aspartate Aminotransferase, domain 1"/>
    <property type="match status" value="1"/>
</dbReference>
<dbReference type="GO" id="GO:0006567">
    <property type="term" value="P:L-threonine catabolic process"/>
    <property type="evidence" value="ECO:0007669"/>
    <property type="project" value="TreeGrafter"/>
</dbReference>
<protein>
    <recommendedName>
        <fullName evidence="6">Aromatic amino acid beta-eliminating lyase/threonine aldolase domain-containing protein</fullName>
    </recommendedName>
</protein>
<evidence type="ECO:0000256" key="3">
    <source>
        <dbReference type="ARBA" id="ARBA00022898"/>
    </source>
</evidence>
<dbReference type="PANTHER" id="PTHR48097:SF9">
    <property type="entry name" value="L-THREONINE ALDOLASE"/>
    <property type="match status" value="1"/>
</dbReference>
<evidence type="ECO:0000256" key="1">
    <source>
        <dbReference type="ARBA" id="ARBA00001933"/>
    </source>
</evidence>
<organism evidence="7">
    <name type="scientific">Skeletonema marinoi</name>
    <dbReference type="NCBI Taxonomy" id="267567"/>
    <lineage>
        <taxon>Eukaryota</taxon>
        <taxon>Sar</taxon>
        <taxon>Stramenopiles</taxon>
        <taxon>Ochrophyta</taxon>
        <taxon>Bacillariophyta</taxon>
        <taxon>Coscinodiscophyceae</taxon>
        <taxon>Thalassiosirophycidae</taxon>
        <taxon>Thalassiosirales</taxon>
        <taxon>Skeletonemataceae</taxon>
        <taxon>Skeletonema</taxon>
        <taxon>Skeletonema marinoi-dohrnii complex</taxon>
    </lineage>
</organism>
<keyword evidence="3" id="KW-0663">Pyridoxal phosphate</keyword>
<dbReference type="AlphaFoldDB" id="A0A7S2LCQ2"/>
<dbReference type="InterPro" id="IPR023603">
    <property type="entry name" value="Low_specificity_L-TA-like"/>
</dbReference>
<comment type="similarity">
    <text evidence="2">Belongs to the threonine aldolase family.</text>
</comment>
<dbReference type="GO" id="GO:0006545">
    <property type="term" value="P:glycine biosynthetic process"/>
    <property type="evidence" value="ECO:0007669"/>
    <property type="project" value="TreeGrafter"/>
</dbReference>
<dbReference type="FunFam" id="3.40.640.10:FF:000030">
    <property type="entry name" value="Low-specificity L-threonine aldolase"/>
    <property type="match status" value="1"/>
</dbReference>
<feature type="modified residue" description="N6-(pyridoxal phosphate)lysine" evidence="5">
    <location>
        <position position="233"/>
    </location>
</feature>
<dbReference type="EMBL" id="HBGZ01015232">
    <property type="protein sequence ID" value="CAD9602560.1"/>
    <property type="molecule type" value="Transcribed_RNA"/>
</dbReference>
<proteinExistence type="inferred from homology"/>
<dbReference type="InterPro" id="IPR015424">
    <property type="entry name" value="PyrdxlP-dep_Trfase"/>
</dbReference>
<dbReference type="InterPro" id="IPR001597">
    <property type="entry name" value="ArAA_b-elim_lyase/Thr_aldolase"/>
</dbReference>
<dbReference type="NCBIfam" id="NF041359">
    <property type="entry name" value="GntG_guanitoxin"/>
    <property type="match status" value="1"/>
</dbReference>